<keyword evidence="3" id="KW-0808">Transferase</keyword>
<evidence type="ECO:0000313" key="4">
    <source>
        <dbReference type="Proteomes" id="UP000777438"/>
    </source>
</evidence>
<dbReference type="PANTHER" id="PTHR43591:SF10">
    <property type="entry name" value="ABC TRANSMEMBRANE TYPE-1 DOMAIN-CONTAINING PROTEIN-RELATED"/>
    <property type="match status" value="1"/>
</dbReference>
<dbReference type="PANTHER" id="PTHR43591">
    <property type="entry name" value="METHYLTRANSFERASE"/>
    <property type="match status" value="1"/>
</dbReference>
<organism evidence="3 4">
    <name type="scientific">Thelonectria olida</name>
    <dbReference type="NCBI Taxonomy" id="1576542"/>
    <lineage>
        <taxon>Eukaryota</taxon>
        <taxon>Fungi</taxon>
        <taxon>Dikarya</taxon>
        <taxon>Ascomycota</taxon>
        <taxon>Pezizomycotina</taxon>
        <taxon>Sordariomycetes</taxon>
        <taxon>Hypocreomycetidae</taxon>
        <taxon>Hypocreales</taxon>
        <taxon>Nectriaceae</taxon>
        <taxon>Thelonectria</taxon>
    </lineage>
</organism>
<dbReference type="Proteomes" id="UP000777438">
    <property type="component" value="Unassembled WGS sequence"/>
</dbReference>
<comment type="similarity">
    <text evidence="1">Belongs to the methyltransferase superfamily. LaeA methyltransferase family.</text>
</comment>
<dbReference type="EMBL" id="JAGPYM010000028">
    <property type="protein sequence ID" value="KAH6879809.1"/>
    <property type="molecule type" value="Genomic_DNA"/>
</dbReference>
<gene>
    <name evidence="3" type="ORF">B0T10DRAFT_496186</name>
</gene>
<dbReference type="GO" id="GO:0032259">
    <property type="term" value="P:methylation"/>
    <property type="evidence" value="ECO:0007669"/>
    <property type="project" value="UniProtKB-KW"/>
</dbReference>
<dbReference type="Pfam" id="PF13489">
    <property type="entry name" value="Methyltransf_23"/>
    <property type="match status" value="1"/>
</dbReference>
<reference evidence="3 4" key="1">
    <citation type="journal article" date="2021" name="Nat. Commun.">
        <title>Genetic determinants of endophytism in the Arabidopsis root mycobiome.</title>
        <authorList>
            <person name="Mesny F."/>
            <person name="Miyauchi S."/>
            <person name="Thiergart T."/>
            <person name="Pickel B."/>
            <person name="Atanasova L."/>
            <person name="Karlsson M."/>
            <person name="Huettel B."/>
            <person name="Barry K.W."/>
            <person name="Haridas S."/>
            <person name="Chen C."/>
            <person name="Bauer D."/>
            <person name="Andreopoulos W."/>
            <person name="Pangilinan J."/>
            <person name="LaButti K."/>
            <person name="Riley R."/>
            <person name="Lipzen A."/>
            <person name="Clum A."/>
            <person name="Drula E."/>
            <person name="Henrissat B."/>
            <person name="Kohler A."/>
            <person name="Grigoriev I.V."/>
            <person name="Martin F.M."/>
            <person name="Hacquard S."/>
        </authorList>
    </citation>
    <scope>NUCLEOTIDE SEQUENCE [LARGE SCALE GENOMIC DNA]</scope>
    <source>
        <strain evidence="3 4">MPI-CAGE-CH-0241</strain>
    </source>
</reference>
<dbReference type="Gene3D" id="3.40.50.150">
    <property type="entry name" value="Vaccinia Virus protein VP39"/>
    <property type="match status" value="1"/>
</dbReference>
<proteinExistence type="inferred from homology"/>
<name>A0A9P9AMS9_9HYPO</name>
<accession>A0A9P9AMS9</accession>
<dbReference type="OrthoDB" id="2013972at2759"/>
<dbReference type="AlphaFoldDB" id="A0A9P9AMS9"/>
<keyword evidence="3" id="KW-0489">Methyltransferase</keyword>
<dbReference type="GO" id="GO:0008168">
    <property type="term" value="F:methyltransferase activity"/>
    <property type="evidence" value="ECO:0007669"/>
    <property type="project" value="UniProtKB-KW"/>
</dbReference>
<dbReference type="SUPFAM" id="SSF53335">
    <property type="entry name" value="S-adenosyl-L-methionine-dependent methyltransferases"/>
    <property type="match status" value="1"/>
</dbReference>
<evidence type="ECO:0000256" key="2">
    <source>
        <dbReference type="SAM" id="MobiDB-lite"/>
    </source>
</evidence>
<protein>
    <submittedName>
        <fullName evidence="3">S-adenosyl-L-methionine-dependent methyltransferase</fullName>
    </submittedName>
</protein>
<evidence type="ECO:0000256" key="1">
    <source>
        <dbReference type="ARBA" id="ARBA00038158"/>
    </source>
</evidence>
<sequence length="324" mass="36709">MADIGPIEAEVNDEGVDIRDDESTTSITPSVCEQEDYQGRCYVNSKHGNYLVPIDDRQQMAQDIIHHSSTLILDDKLYLAPISDCPQRILDVGTGTGIWAIEIADEFPSAQVIGIDIAPIQPKVVPPNLEFQFDDAQLDWTFRPESFDFIHIRHLQGSIKDWEKLYRQVFKALKPGGWFQHMEPDLQMRSENPDVNVDDRHVFTKWANVFREVGSKTEQTFAFSSDILNKLAEGAGFVSINTRTHKVPIGWWPKDEKLKNIGAFVGAGFLEALDGYAKKPLCQVLGWSPEDMEVFLVKMRNAIADRTTRTTGQIFSVYAQKPQH</sequence>
<dbReference type="InterPro" id="IPR029063">
    <property type="entry name" value="SAM-dependent_MTases_sf"/>
</dbReference>
<keyword evidence="4" id="KW-1185">Reference proteome</keyword>
<evidence type="ECO:0000313" key="3">
    <source>
        <dbReference type="EMBL" id="KAH6879809.1"/>
    </source>
</evidence>
<comment type="caution">
    <text evidence="3">The sequence shown here is derived from an EMBL/GenBank/DDBJ whole genome shotgun (WGS) entry which is preliminary data.</text>
</comment>
<feature type="region of interest" description="Disordered" evidence="2">
    <location>
        <begin position="1"/>
        <end position="27"/>
    </location>
</feature>
<dbReference type="CDD" id="cd02440">
    <property type="entry name" value="AdoMet_MTases"/>
    <property type="match status" value="1"/>
</dbReference>